<feature type="transmembrane region" description="Helical" evidence="1">
    <location>
        <begin position="190"/>
        <end position="210"/>
    </location>
</feature>
<evidence type="ECO:0000256" key="1">
    <source>
        <dbReference type="SAM" id="Phobius"/>
    </source>
</evidence>
<name>A0A6H0SAL5_9MYCO</name>
<gene>
    <name evidence="2" type="ORF">EXE63_30120</name>
</gene>
<feature type="transmembrane region" description="Helical" evidence="1">
    <location>
        <begin position="98"/>
        <end position="120"/>
    </location>
</feature>
<evidence type="ECO:0000313" key="3">
    <source>
        <dbReference type="Proteomes" id="UP000501849"/>
    </source>
</evidence>
<dbReference type="InterPro" id="IPR021213">
    <property type="entry name" value="DUF2567"/>
</dbReference>
<dbReference type="Proteomes" id="UP000501849">
    <property type="component" value="Chromosome"/>
</dbReference>
<accession>A0A6H0SAL5</accession>
<feature type="transmembrane region" description="Helical" evidence="1">
    <location>
        <begin position="48"/>
        <end position="70"/>
    </location>
</feature>
<feature type="transmembrane region" description="Helical" evidence="1">
    <location>
        <begin position="132"/>
        <end position="154"/>
    </location>
</feature>
<organism evidence="2 3">
    <name type="scientific">Mycolicibacterium frederiksbergense</name>
    <dbReference type="NCBI Taxonomy" id="117567"/>
    <lineage>
        <taxon>Bacteria</taxon>
        <taxon>Bacillati</taxon>
        <taxon>Actinomycetota</taxon>
        <taxon>Actinomycetes</taxon>
        <taxon>Mycobacteriales</taxon>
        <taxon>Mycobacteriaceae</taxon>
        <taxon>Mycolicibacterium</taxon>
    </lineage>
</organism>
<dbReference type="EMBL" id="CP038799">
    <property type="protein sequence ID" value="QIV84662.1"/>
    <property type="molecule type" value="Genomic_DNA"/>
</dbReference>
<reference evidence="2 3" key="1">
    <citation type="submission" date="2019-04" db="EMBL/GenBank/DDBJ databases">
        <title>Draft, Whole-Genome Sequence of the Anthracene-degrading Mycobacterium frederiksbergense LB501T, Isolated from a Polycyclic Aromatic Hydrocarbon (PAH)-Contaminated Soil.</title>
        <authorList>
            <person name="Augelletti F."/>
        </authorList>
    </citation>
    <scope>NUCLEOTIDE SEQUENCE [LARGE SCALE GENOMIC DNA]</scope>
    <source>
        <strain evidence="2 3">LB 501T</strain>
    </source>
</reference>
<dbReference type="AlphaFoldDB" id="A0A6H0SAL5"/>
<dbReference type="KEGG" id="mfre:EXE63_30120"/>
<keyword evidence="1" id="KW-0812">Transmembrane</keyword>
<sequence>MRPPDDRPGPPHGVVGEVFAARSRRFHRSGHPAMTNSLGAPAVSKRTAALRIFLGLLAAGAVVGALWAWLAPPIQGVVALTRAGERVRAYLGNDSDHFFLGAFLQAGLLGVLAVVATVLVWQWRAHRGPAQLVALAAGMAAAAGAAAGVGAALVHWRYGSIDVDAAPVTEANRVHYVSEAPAVFFGHGPLVIAAGILLPAAVAALTYALLTASASRDDLGAWPPVEYAGVYPPIPVAATPSTEFADPAQT</sequence>
<keyword evidence="1" id="KW-1133">Transmembrane helix</keyword>
<proteinExistence type="predicted"/>
<protein>
    <submittedName>
        <fullName evidence="2">DUF2567 domain-containing protein</fullName>
    </submittedName>
</protein>
<evidence type="ECO:0000313" key="2">
    <source>
        <dbReference type="EMBL" id="QIV84662.1"/>
    </source>
</evidence>
<dbReference type="Pfam" id="PF10821">
    <property type="entry name" value="DUF2567"/>
    <property type="match status" value="1"/>
</dbReference>
<keyword evidence="3" id="KW-1185">Reference proteome</keyword>
<keyword evidence="1" id="KW-0472">Membrane</keyword>